<feature type="transmembrane region" description="Helical" evidence="2">
    <location>
        <begin position="82"/>
        <end position="103"/>
    </location>
</feature>
<feature type="transmembrane region" description="Helical" evidence="2">
    <location>
        <begin position="262"/>
        <end position="282"/>
    </location>
</feature>
<feature type="transmembrane region" description="Helical" evidence="2">
    <location>
        <begin position="218"/>
        <end position="242"/>
    </location>
</feature>
<keyword evidence="2" id="KW-0812">Transmembrane</keyword>
<sequence length="338" mass="37294">MVNDIKTWLRTPLFAAVGRPSLYGLGIRLAFYLQWFGALAAEYIEIADMCDVRLLGLLLSAATLLGLVAQLAAAHLAPVEVYIALLLVTGLYLPLAPLWLWKAATRCHARYDPLRWSRETPSPAFRGLDFALLLALAGLGTWFWTSRVPTDDEDDACRGAHVGFFFAPVRLGNSLFVAFHALLCIATMLACAGIMLVKAGWRIPVWEERRRRRKTRRLHIALVQDAKAFVKLAVLATLTAAVQMTVVWNRIPDVNDVADAAQMIPLVVVVGIMVRAIFLHFARAETASETSSGSRSRGQLSRRSSAAESRRSSESRHSGSEGPDTTRRPPPVHVHYGD</sequence>
<protein>
    <submittedName>
        <fullName evidence="3">Uncharacterized protein</fullName>
    </submittedName>
</protein>
<evidence type="ECO:0000256" key="1">
    <source>
        <dbReference type="SAM" id="MobiDB-lite"/>
    </source>
</evidence>
<feature type="compositionally biased region" description="Low complexity" evidence="1">
    <location>
        <begin position="291"/>
        <end position="307"/>
    </location>
</feature>
<evidence type="ECO:0000313" key="3">
    <source>
        <dbReference type="EMBL" id="KAG7141666.1"/>
    </source>
</evidence>
<dbReference type="Proteomes" id="UP000689129">
    <property type="component" value="Unassembled WGS sequence"/>
</dbReference>
<dbReference type="EMBL" id="JAEMWZ010000028">
    <property type="protein sequence ID" value="KAG7141666.1"/>
    <property type="molecule type" value="Genomic_DNA"/>
</dbReference>
<feature type="transmembrane region" description="Helical" evidence="2">
    <location>
        <begin position="175"/>
        <end position="197"/>
    </location>
</feature>
<feature type="compositionally biased region" description="Basic and acidic residues" evidence="1">
    <location>
        <begin position="308"/>
        <end position="327"/>
    </location>
</feature>
<dbReference type="AlphaFoldDB" id="A0A8I3AWV4"/>
<evidence type="ECO:0000256" key="2">
    <source>
        <dbReference type="SAM" id="Phobius"/>
    </source>
</evidence>
<reference evidence="3" key="1">
    <citation type="journal article" date="2021" name="Mol. Plant Pathol.">
        <title>A 20-kb lineage-specific genomic region tames virulence in pathogenic amphidiploid Verticillium longisporum.</title>
        <authorList>
            <person name="Harting R."/>
            <person name="Starke J."/>
            <person name="Kusch H."/>
            <person name="Poggeler S."/>
            <person name="Maurus I."/>
            <person name="Schluter R."/>
            <person name="Landesfeind M."/>
            <person name="Bulla I."/>
            <person name="Nowrousian M."/>
            <person name="de Jonge R."/>
            <person name="Stahlhut G."/>
            <person name="Hoff K.J."/>
            <person name="Asshauer K.P."/>
            <person name="Thurmer A."/>
            <person name="Stanke M."/>
            <person name="Daniel R."/>
            <person name="Morgenstern B."/>
            <person name="Thomma B.P.H.J."/>
            <person name="Kronstad J.W."/>
            <person name="Braus-Stromeyer S.A."/>
            <person name="Braus G.H."/>
        </authorList>
    </citation>
    <scope>NUCLEOTIDE SEQUENCE</scope>
    <source>
        <strain evidence="3">Vl32</strain>
    </source>
</reference>
<organism evidence="3 4">
    <name type="scientific">Verticillium longisporum</name>
    <name type="common">Verticillium dahliae var. longisporum</name>
    <dbReference type="NCBI Taxonomy" id="100787"/>
    <lineage>
        <taxon>Eukaryota</taxon>
        <taxon>Fungi</taxon>
        <taxon>Dikarya</taxon>
        <taxon>Ascomycota</taxon>
        <taxon>Pezizomycotina</taxon>
        <taxon>Sordariomycetes</taxon>
        <taxon>Hypocreomycetidae</taxon>
        <taxon>Glomerellales</taxon>
        <taxon>Plectosphaerellaceae</taxon>
        <taxon>Verticillium</taxon>
    </lineage>
</organism>
<feature type="transmembrane region" description="Helical" evidence="2">
    <location>
        <begin position="52"/>
        <end position="76"/>
    </location>
</feature>
<proteinExistence type="predicted"/>
<evidence type="ECO:0000313" key="4">
    <source>
        <dbReference type="Proteomes" id="UP000689129"/>
    </source>
</evidence>
<gene>
    <name evidence="3" type="ORF">HYQ45_001812</name>
</gene>
<dbReference type="OrthoDB" id="1806at2759"/>
<name>A0A8I3AWV4_VERLO</name>
<keyword evidence="2" id="KW-0472">Membrane</keyword>
<feature type="transmembrane region" description="Helical" evidence="2">
    <location>
        <begin position="124"/>
        <end position="144"/>
    </location>
</feature>
<comment type="caution">
    <text evidence="3">The sequence shown here is derived from an EMBL/GenBank/DDBJ whole genome shotgun (WGS) entry which is preliminary data.</text>
</comment>
<accession>A0A8I3AWV4</accession>
<feature type="region of interest" description="Disordered" evidence="1">
    <location>
        <begin position="289"/>
        <end position="338"/>
    </location>
</feature>
<keyword evidence="2" id="KW-1133">Transmembrane helix</keyword>